<dbReference type="InterPro" id="IPR017850">
    <property type="entry name" value="Alkaline_phosphatase_core_sf"/>
</dbReference>
<name>A0A7I7L1M0_9MYCO</name>
<accession>A0A7I7L1M0</accession>
<reference evidence="1 2" key="1">
    <citation type="journal article" date="2019" name="Emerg. Microbes Infect.">
        <title>Comprehensive subspecies identification of 175 nontuberculous mycobacteria species based on 7547 genomic profiles.</title>
        <authorList>
            <person name="Matsumoto Y."/>
            <person name="Kinjo T."/>
            <person name="Motooka D."/>
            <person name="Nabeya D."/>
            <person name="Jung N."/>
            <person name="Uechi K."/>
            <person name="Horii T."/>
            <person name="Iida T."/>
            <person name="Fujita J."/>
            <person name="Nakamura S."/>
        </authorList>
    </citation>
    <scope>NUCLEOTIDE SEQUENCE [LARGE SCALE GENOMIC DNA]</scope>
    <source>
        <strain evidence="1 2">JCM 12404</strain>
    </source>
</reference>
<proteinExistence type="predicted"/>
<protein>
    <recommendedName>
        <fullName evidence="3">PglZ domain-containing protein</fullName>
    </recommendedName>
</protein>
<dbReference type="InterPro" id="IPR014060">
    <property type="entry name" value="PglZ"/>
</dbReference>
<evidence type="ECO:0000313" key="1">
    <source>
        <dbReference type="EMBL" id="BBX47678.1"/>
    </source>
</evidence>
<dbReference type="EMBL" id="AP022569">
    <property type="protein sequence ID" value="BBX47678.1"/>
    <property type="molecule type" value="Genomic_DNA"/>
</dbReference>
<dbReference type="RefSeq" id="WP_163778788.1">
    <property type="nucleotide sequence ID" value="NZ_AP022569.1"/>
</dbReference>
<dbReference type="Proteomes" id="UP000465866">
    <property type="component" value="Chromosome"/>
</dbReference>
<dbReference type="Pfam" id="PF08665">
    <property type="entry name" value="PglZ"/>
    <property type="match status" value="1"/>
</dbReference>
<evidence type="ECO:0000313" key="2">
    <source>
        <dbReference type="Proteomes" id="UP000465866"/>
    </source>
</evidence>
<organism evidence="1 2">
    <name type="scientific">Mycobacterium cookii</name>
    <dbReference type="NCBI Taxonomy" id="1775"/>
    <lineage>
        <taxon>Bacteria</taxon>
        <taxon>Bacillati</taxon>
        <taxon>Actinomycetota</taxon>
        <taxon>Actinomycetes</taxon>
        <taxon>Mycobacteriales</taxon>
        <taxon>Mycobacteriaceae</taxon>
        <taxon>Mycobacterium</taxon>
    </lineage>
</organism>
<dbReference type="KEGG" id="mcoo:MCOO_36930"/>
<gene>
    <name evidence="1" type="ORF">MCOO_36930</name>
</gene>
<dbReference type="SUPFAM" id="SSF53649">
    <property type="entry name" value="Alkaline phosphatase-like"/>
    <property type="match status" value="1"/>
</dbReference>
<dbReference type="AlphaFoldDB" id="A0A7I7L1M0"/>
<evidence type="ECO:0008006" key="3">
    <source>
        <dbReference type="Google" id="ProtNLM"/>
    </source>
</evidence>
<keyword evidence="2" id="KW-1185">Reference proteome</keyword>
<dbReference type="NCBIfam" id="TIGR02687">
    <property type="entry name" value="BREX-1 system phosphatase PglZ type A"/>
    <property type="match status" value="1"/>
</dbReference>
<sequence length="831" mass="93908">MSTVATIRPHLERRFEGYRIVFWYDPEGQYTGDLDGLDLPGVQTIRVANNEYGIKNRLLHDEPTGKFLVYRSGQVPAGIGNWLLDLELAYGVFTADRMSLVAQDLGLTAEGIDDVVQAHEKFFNATKRVQSLKALLNPEDDAAKLRAKITAVVLGQREHSLLEITRTLLVENARGQQNKYDALVDYGLDDFYWRGVASIYGYESPSPSVDDLVLWIFRKAIEGFESDRPGGLQNIQLDFASLRNDRRSQDALATLAKRAAHDLDYASTIEDASFRDLVSVDLFEETDQKIISDLARAVAEQTVTAHEVAKVVRARQRSVWIDGYKQLYTAIASASELLAELASLNLAAQSFDEALERYRREWFRVDQLYRQFIYAARTAEYPKPLAALREQVEKRYTNKFVYELGNAWQQKMDEADDWRSSALRSQACFYADYVEPLVRDGDKKAVVIVSDALRYEVAEELGSRIRQEDRFDASLDAVLGVLPSYTQLGMAALLPHSTLKHSPDAKTVLVDDQPTNGTAFRGKILESVGGSAVQAEDFKALSADERRELYKANRVLYVYHNRIDATGDKPGTERQVFEAVEDTLRDIVDLVKKLASANASNIFITADHGFLFQEEALADSFFLTTQPQGDDIKVVNRRYVLGHGLKVDIAFNTFNSVQIGLDSDLEVQIPKSIHRLRLAGGGSRYVHGGATLQEIVVPVLAVNKKRKSDTRLVNVEVWPESDKITTGQVVVRLFQSEPVSEKVQPRTVRAGLYVSEKLISNQIELTFDQTSTDKRDRYQNAHMLLSQDANDYNNRAIEFRLEERIPNTNQWRIYAKAIYTLKRSFASDFDF</sequence>